<dbReference type="NCBIfam" id="TIGR00350">
    <property type="entry name" value="lytR_cpsA_psr"/>
    <property type="match status" value="1"/>
</dbReference>
<evidence type="ECO:0000256" key="2">
    <source>
        <dbReference type="SAM" id="MobiDB-lite"/>
    </source>
</evidence>
<dbReference type="RefSeq" id="WP_187013250.1">
    <property type="nucleotide sequence ID" value="NZ_JACOQI010000001.1"/>
</dbReference>
<evidence type="ECO:0000313" key="5">
    <source>
        <dbReference type="Proteomes" id="UP000620327"/>
    </source>
</evidence>
<keyword evidence="5" id="KW-1185">Reference proteome</keyword>
<dbReference type="PROSITE" id="PS51257">
    <property type="entry name" value="PROKAR_LIPOPROTEIN"/>
    <property type="match status" value="1"/>
</dbReference>
<dbReference type="Pfam" id="PF03816">
    <property type="entry name" value="LytR_cpsA_psr"/>
    <property type="match status" value="1"/>
</dbReference>
<organism evidence="4 5">
    <name type="scientific">Dysosmobacter segnis</name>
    <dbReference type="NCBI Taxonomy" id="2763042"/>
    <lineage>
        <taxon>Bacteria</taxon>
        <taxon>Bacillati</taxon>
        <taxon>Bacillota</taxon>
        <taxon>Clostridia</taxon>
        <taxon>Eubacteriales</taxon>
        <taxon>Oscillospiraceae</taxon>
        <taxon>Dysosmobacter</taxon>
    </lineage>
</organism>
<evidence type="ECO:0000256" key="1">
    <source>
        <dbReference type="ARBA" id="ARBA00006068"/>
    </source>
</evidence>
<comment type="similarity">
    <text evidence="1">Belongs to the LytR/CpsA/Psr (LCP) family.</text>
</comment>
<dbReference type="PANTHER" id="PTHR33392:SF6">
    <property type="entry name" value="POLYISOPRENYL-TEICHOIC ACID--PEPTIDOGLYCAN TEICHOIC ACID TRANSFERASE TAGU"/>
    <property type="match status" value="1"/>
</dbReference>
<sequence>MSRAVRHKKHLTTLQIFLSIVLILLTACVAVKAFFLKAPEQKVDELPSQSASAGDPQLSEEEQAAQEALRSHLERKGGFYTILVSGSDDGNGNSDTNILVAVDTVNGYVYGVSIPRDSKAVWDGKSHKINAAFGKGGMTKLAEVVSDQLGIPVDYTVSVDLTGFEALVDAIGGVNFDVPINMDYDDPIQNLSIHFKKGVQYLNGADAMRVVRFRHNNDGTGYGSEDLGRMQTQQKFLKAVAKKMLTASNILTKIDDYAKIFNQYVDTDLSVGNLAWLGTEVLKMGVDKIDFSTLPNEWRSPYIYLIPDETLTLVNTYLNPYVEDRTAEDLHLPS</sequence>
<dbReference type="PANTHER" id="PTHR33392">
    <property type="entry name" value="POLYISOPRENYL-TEICHOIC ACID--PEPTIDOGLYCAN TEICHOIC ACID TRANSFERASE TAGU"/>
    <property type="match status" value="1"/>
</dbReference>
<accession>A0A923S5Q2</accession>
<protein>
    <submittedName>
        <fullName evidence="4">LCP family protein</fullName>
    </submittedName>
</protein>
<evidence type="ECO:0000259" key="3">
    <source>
        <dbReference type="Pfam" id="PF03816"/>
    </source>
</evidence>
<dbReference type="Proteomes" id="UP000620327">
    <property type="component" value="Unassembled WGS sequence"/>
</dbReference>
<proteinExistence type="inferred from homology"/>
<name>A0A923S5Q2_9FIRM</name>
<dbReference type="AlphaFoldDB" id="A0A923S5Q2"/>
<feature type="region of interest" description="Disordered" evidence="2">
    <location>
        <begin position="45"/>
        <end position="67"/>
    </location>
</feature>
<gene>
    <name evidence="4" type="ORF">H8Z83_00570</name>
</gene>
<dbReference type="EMBL" id="JACOQI010000001">
    <property type="protein sequence ID" value="MBC5768844.1"/>
    <property type="molecule type" value="Genomic_DNA"/>
</dbReference>
<dbReference type="Gene3D" id="3.40.630.190">
    <property type="entry name" value="LCP protein"/>
    <property type="match status" value="1"/>
</dbReference>
<evidence type="ECO:0000313" key="4">
    <source>
        <dbReference type="EMBL" id="MBC5768844.1"/>
    </source>
</evidence>
<dbReference type="InterPro" id="IPR004474">
    <property type="entry name" value="LytR_CpsA_psr"/>
</dbReference>
<dbReference type="InterPro" id="IPR050922">
    <property type="entry name" value="LytR/CpsA/Psr_CW_biosynth"/>
</dbReference>
<feature type="domain" description="Cell envelope-related transcriptional attenuator" evidence="3">
    <location>
        <begin position="93"/>
        <end position="245"/>
    </location>
</feature>
<reference evidence="4" key="1">
    <citation type="submission" date="2020-08" db="EMBL/GenBank/DDBJ databases">
        <title>Genome public.</title>
        <authorList>
            <person name="Liu C."/>
            <person name="Sun Q."/>
        </authorList>
    </citation>
    <scope>NUCLEOTIDE SEQUENCE</scope>
    <source>
        <strain evidence="4">BX15</strain>
    </source>
</reference>
<comment type="caution">
    <text evidence="4">The sequence shown here is derived from an EMBL/GenBank/DDBJ whole genome shotgun (WGS) entry which is preliminary data.</text>
</comment>